<organism evidence="2">
    <name type="scientific">Fagus sylvatica</name>
    <name type="common">Beechnut</name>
    <dbReference type="NCBI Taxonomy" id="28930"/>
    <lineage>
        <taxon>Eukaryota</taxon>
        <taxon>Viridiplantae</taxon>
        <taxon>Streptophyta</taxon>
        <taxon>Embryophyta</taxon>
        <taxon>Tracheophyta</taxon>
        <taxon>Spermatophyta</taxon>
        <taxon>Magnoliopsida</taxon>
        <taxon>eudicotyledons</taxon>
        <taxon>Gunneridae</taxon>
        <taxon>Pentapetalae</taxon>
        <taxon>rosids</taxon>
        <taxon>fabids</taxon>
        <taxon>Fagales</taxon>
        <taxon>Fagaceae</taxon>
        <taxon>Fagus</taxon>
    </lineage>
</organism>
<sequence>MLCTNPVQSVEKTFQLTRADKDLLSKPEYDVQAWCMLLNDKVTFRMQWPQYADLHVNGMPVRTINRPVSQLLGANGRDDGPIIKTYTKDGINKICLTGCDPRIFCIGVRIVKRRTVQQILNMIPKESGGERFEDALARVCRCVNGGTATDNADSDSDLEVVADFFGVKLRCPYYRNGNCISDVLTVCPIDGCLEIAVSGLCQKRRCWRDVCFLWLVPGWLPKFGISGSRMKVAGRFKPCVHLGCFDLEWQCPICLKNYALENVIIDPYFNRVTSLMRSCGEDVTEIEVKPDGSWRVKTKNESERRDLGDLAQWHFPDGTLCVPDTEVKSKMEGMKQIKQEGISEGHIGLKLGIRKNCNGLWEVSKPEDVNTSSDNRLQERFGNYEQKVIPMSSSATRSGRDGEDPSVNQDGGGNFDISTNGIEMDSISLNVDSAFGFAGRISSAQVGDAEVIVLSDSEGDDEMLISPESIYKKNRIDAGGPTFSDPPPPGIPDMYPEDPLGTGGTSCLGLFNGTDEFAMPLWQLPPGNQAGSGFQLFSPEPDVADGLVKLQLHPKG</sequence>
<dbReference type="Gene3D" id="3.30.40.10">
    <property type="entry name" value="Zinc/RING finger domain, C3HC4 (zinc finger)"/>
    <property type="match status" value="1"/>
</dbReference>
<evidence type="ECO:0008006" key="3">
    <source>
        <dbReference type="Google" id="ProtNLM"/>
    </source>
</evidence>
<proteinExistence type="predicted"/>
<gene>
    <name evidence="2" type="ORF">FSB_LOCUS43024</name>
</gene>
<dbReference type="GO" id="GO:0061665">
    <property type="term" value="F:SUMO ligase activity"/>
    <property type="evidence" value="ECO:0007669"/>
    <property type="project" value="TreeGrafter"/>
</dbReference>
<dbReference type="AlphaFoldDB" id="A0A2N9HS99"/>
<feature type="region of interest" description="Disordered" evidence="1">
    <location>
        <begin position="475"/>
        <end position="499"/>
    </location>
</feature>
<dbReference type="GO" id="GO:0000785">
    <property type="term" value="C:chromatin"/>
    <property type="evidence" value="ECO:0007669"/>
    <property type="project" value="TreeGrafter"/>
</dbReference>
<name>A0A2N9HS99_FAGSY</name>
<feature type="region of interest" description="Disordered" evidence="1">
    <location>
        <begin position="389"/>
        <end position="414"/>
    </location>
</feature>
<dbReference type="InterPro" id="IPR013083">
    <property type="entry name" value="Znf_RING/FYVE/PHD"/>
</dbReference>
<accession>A0A2N9HS99</accession>
<dbReference type="EMBL" id="OIVN01004046">
    <property type="protein sequence ID" value="SPD15142.1"/>
    <property type="molecule type" value="Genomic_DNA"/>
</dbReference>
<protein>
    <recommendedName>
        <fullName evidence="3">SP-RING-type domain-containing protein</fullName>
    </recommendedName>
</protein>
<dbReference type="PANTHER" id="PTHR10782">
    <property type="entry name" value="ZINC FINGER MIZ DOMAIN-CONTAINING PROTEIN"/>
    <property type="match status" value="1"/>
</dbReference>
<evidence type="ECO:0000313" key="2">
    <source>
        <dbReference type="EMBL" id="SPD15142.1"/>
    </source>
</evidence>
<reference evidence="2" key="1">
    <citation type="submission" date="2018-02" db="EMBL/GenBank/DDBJ databases">
        <authorList>
            <person name="Cohen D.B."/>
            <person name="Kent A.D."/>
        </authorList>
    </citation>
    <scope>NUCLEOTIDE SEQUENCE</scope>
</reference>
<dbReference type="PANTHER" id="PTHR10782:SF102">
    <property type="entry name" value="E3 SUMO-PROTEIN LIGASE SIZ1"/>
    <property type="match status" value="1"/>
</dbReference>
<dbReference type="GO" id="GO:0016925">
    <property type="term" value="P:protein sumoylation"/>
    <property type="evidence" value="ECO:0007669"/>
    <property type="project" value="TreeGrafter"/>
</dbReference>
<evidence type="ECO:0000256" key="1">
    <source>
        <dbReference type="SAM" id="MobiDB-lite"/>
    </source>
</evidence>